<dbReference type="Pfam" id="PF04402">
    <property type="entry name" value="SIMPL"/>
    <property type="match status" value="1"/>
</dbReference>
<dbReference type="PANTHER" id="PTHR34387:SF1">
    <property type="entry name" value="PERIPLASMIC IMMUNOGENIC PROTEIN"/>
    <property type="match status" value="1"/>
</dbReference>
<evidence type="ECO:0000313" key="2">
    <source>
        <dbReference type="EMBL" id="RZN55121.1"/>
    </source>
</evidence>
<evidence type="ECO:0000256" key="1">
    <source>
        <dbReference type="SAM" id="SignalP"/>
    </source>
</evidence>
<evidence type="ECO:0000313" key="4">
    <source>
        <dbReference type="Proteomes" id="UP000254620"/>
    </source>
</evidence>
<reference evidence="2 5" key="2">
    <citation type="submission" date="2018-11" db="EMBL/GenBank/DDBJ databases">
        <title>Sequencing Av. paragallinarum serogroups.</title>
        <authorList>
            <person name="Hellmuth J.E."/>
            <person name="Boucher C.E."/>
            <person name="Cason E.D."/>
        </authorList>
    </citation>
    <scope>NUCLEOTIDE SEQUENCE [LARGE SCALE GENOMIC DNA]</scope>
    <source>
        <strain evidence="2 5">SA-3</strain>
    </source>
</reference>
<evidence type="ECO:0000313" key="5">
    <source>
        <dbReference type="Proteomes" id="UP000294229"/>
    </source>
</evidence>
<dbReference type="Gene3D" id="3.30.70.2970">
    <property type="entry name" value="Protein of unknown function (DUF541), domain 2"/>
    <property type="match status" value="1"/>
</dbReference>
<dbReference type="EMBL" id="UFSW01000001">
    <property type="protein sequence ID" value="SUU97787.1"/>
    <property type="molecule type" value="Genomic_DNA"/>
</dbReference>
<organism evidence="2 5">
    <name type="scientific">Avibacterium paragallinarum</name>
    <name type="common">Haemophilus gallinarum</name>
    <dbReference type="NCBI Taxonomy" id="728"/>
    <lineage>
        <taxon>Bacteria</taxon>
        <taxon>Pseudomonadati</taxon>
        <taxon>Pseudomonadota</taxon>
        <taxon>Gammaproteobacteria</taxon>
        <taxon>Pasteurellales</taxon>
        <taxon>Pasteurellaceae</taxon>
        <taxon>Avibacterium</taxon>
    </lineage>
</organism>
<dbReference type="Proteomes" id="UP000294229">
    <property type="component" value="Unassembled WGS sequence"/>
</dbReference>
<proteinExistence type="predicted"/>
<gene>
    <name evidence="2" type="ORF">EIG79_11705</name>
    <name evidence="3" type="ORF">NCTC10926_01185</name>
</gene>
<dbReference type="Gene3D" id="3.30.110.170">
    <property type="entry name" value="Protein of unknown function (DUF541), domain 1"/>
    <property type="match status" value="1"/>
</dbReference>
<evidence type="ECO:0000313" key="3">
    <source>
        <dbReference type="EMBL" id="SUU97787.1"/>
    </source>
</evidence>
<dbReference type="RefSeq" id="WP_046098916.1">
    <property type="nucleotide sequence ID" value="NZ_CP173231.1"/>
</dbReference>
<dbReference type="InterPro" id="IPR007497">
    <property type="entry name" value="SIMPL/DUF541"/>
</dbReference>
<sequence>MRLKHFTFALLALPLFAQATPTTADNQIAFDVEVEKEVSHDLLQATLFIQAENKDLALANKEVNSKINQAFSILKGYSDVELRDDSRSTQVRYNKDGKQDGWIARGRLVLQSKNVEALSKVISKLNGILAIEYVNSQVSSTAINQLEEEMMQQALVQVERKAQLIQQSLHAKGYKIVELIIRTPAESGRFVARPYAVMAKMASPEMSDQMQLGTGKANVRASINAKIQLIQE</sequence>
<keyword evidence="1" id="KW-0732">Signal</keyword>
<dbReference type="eggNOG" id="COG3471">
    <property type="taxonomic scope" value="Bacteria"/>
</dbReference>
<protein>
    <submittedName>
        <fullName evidence="2">DUF541 domain-containing protein</fullName>
    </submittedName>
    <submittedName>
        <fullName evidence="3">Predicted periplasmic/secreted protein</fullName>
    </submittedName>
</protein>
<dbReference type="PANTHER" id="PTHR34387">
    <property type="entry name" value="SLR1258 PROTEIN"/>
    <property type="match status" value="1"/>
</dbReference>
<dbReference type="InterPro" id="IPR052022">
    <property type="entry name" value="26kDa_periplasmic_antigen"/>
</dbReference>
<dbReference type="AlphaFoldDB" id="A0A0F5EVT8"/>
<name>A0A0F5EVT8_AVIPA</name>
<feature type="chain" id="PRO_5036292841" evidence="1">
    <location>
        <begin position="20"/>
        <end position="232"/>
    </location>
</feature>
<accession>A0A0F5EVT8</accession>
<dbReference type="EMBL" id="RQXS01000099">
    <property type="protein sequence ID" value="RZN55121.1"/>
    <property type="molecule type" value="Genomic_DNA"/>
</dbReference>
<feature type="signal peptide" evidence="1">
    <location>
        <begin position="1"/>
        <end position="19"/>
    </location>
</feature>
<reference evidence="3 4" key="1">
    <citation type="submission" date="2018-06" db="EMBL/GenBank/DDBJ databases">
        <authorList>
            <consortium name="Pathogen Informatics"/>
            <person name="Doyle S."/>
        </authorList>
    </citation>
    <scope>NUCLEOTIDE SEQUENCE [LARGE SCALE GENOMIC DNA]</scope>
    <source>
        <strain evidence="3 4">NCTC10926</strain>
    </source>
</reference>
<dbReference type="OrthoDB" id="7062395at2"/>
<dbReference type="STRING" id="728.VY92_00925"/>
<dbReference type="Proteomes" id="UP000254620">
    <property type="component" value="Unassembled WGS sequence"/>
</dbReference>
<dbReference type="GO" id="GO:0006974">
    <property type="term" value="P:DNA damage response"/>
    <property type="evidence" value="ECO:0007669"/>
    <property type="project" value="TreeGrafter"/>
</dbReference>